<evidence type="ECO:0000313" key="3">
    <source>
        <dbReference type="EMBL" id="OGI86599.1"/>
    </source>
</evidence>
<dbReference type="PANTHER" id="PTHR11707:SF28">
    <property type="entry name" value="60 KDA LYSOPHOSPHOLIPASE"/>
    <property type="match status" value="1"/>
</dbReference>
<comment type="caution">
    <text evidence="3">The sequence shown here is derived from an EMBL/GenBank/DDBJ whole genome shotgun (WGS) entry which is preliminary data.</text>
</comment>
<dbReference type="GO" id="GO:0004067">
    <property type="term" value="F:asparaginase activity"/>
    <property type="evidence" value="ECO:0007669"/>
    <property type="project" value="UniProtKB-UniRule"/>
</dbReference>
<evidence type="ECO:0000259" key="2">
    <source>
        <dbReference type="Pfam" id="PF00710"/>
    </source>
</evidence>
<dbReference type="SUPFAM" id="SSF53774">
    <property type="entry name" value="Glutaminase/Asparaginase"/>
    <property type="match status" value="1"/>
</dbReference>
<dbReference type="Gene3D" id="3.40.50.1170">
    <property type="entry name" value="L-asparaginase, N-terminal domain"/>
    <property type="match status" value="1"/>
</dbReference>
<dbReference type="PANTHER" id="PTHR11707">
    <property type="entry name" value="L-ASPARAGINASE"/>
    <property type="match status" value="1"/>
</dbReference>
<evidence type="ECO:0000313" key="4">
    <source>
        <dbReference type="Proteomes" id="UP000176187"/>
    </source>
</evidence>
<proteinExistence type="predicted"/>
<dbReference type="PIRSF" id="PIRSF001220">
    <property type="entry name" value="L-ASNase_gatD"/>
    <property type="match status" value="1"/>
</dbReference>
<accession>A0A1F6WXI8</accession>
<organism evidence="3 4">
    <name type="scientific">Candidatus Nomurabacteria bacterium RIFCSPLOWO2_01_FULL_41_12</name>
    <dbReference type="NCBI Taxonomy" id="1801774"/>
    <lineage>
        <taxon>Bacteria</taxon>
        <taxon>Candidatus Nomuraibacteriota</taxon>
    </lineage>
</organism>
<dbReference type="InterPro" id="IPR037152">
    <property type="entry name" value="L-asparaginase_N_sf"/>
</dbReference>
<dbReference type="Proteomes" id="UP000176187">
    <property type="component" value="Unassembled WGS sequence"/>
</dbReference>
<dbReference type="PIRSF" id="PIRSF500176">
    <property type="entry name" value="L_ASNase"/>
    <property type="match status" value="1"/>
</dbReference>
<dbReference type="InterPro" id="IPR006034">
    <property type="entry name" value="Asparaginase/glutaminase-like"/>
</dbReference>
<dbReference type="Pfam" id="PF00710">
    <property type="entry name" value="Asparaginase"/>
    <property type="match status" value="1"/>
</dbReference>
<gene>
    <name evidence="3" type="ORF">A3A05_01340</name>
</gene>
<dbReference type="InterPro" id="IPR036152">
    <property type="entry name" value="Asp/glu_Ase-like_sf"/>
</dbReference>
<dbReference type="PROSITE" id="PS51732">
    <property type="entry name" value="ASN_GLN_ASE_3"/>
    <property type="match status" value="1"/>
</dbReference>
<dbReference type="AlphaFoldDB" id="A0A1F6WXI8"/>
<dbReference type="EMBL" id="MFUY01000002">
    <property type="protein sequence ID" value="OGI86599.1"/>
    <property type="molecule type" value="Genomic_DNA"/>
</dbReference>
<protein>
    <recommendedName>
        <fullName evidence="2">L-asparaginase N-terminal domain-containing protein</fullName>
    </recommendedName>
</protein>
<reference evidence="3 4" key="1">
    <citation type="journal article" date="2016" name="Nat. Commun.">
        <title>Thousands of microbial genomes shed light on interconnected biogeochemical processes in an aquifer system.</title>
        <authorList>
            <person name="Anantharaman K."/>
            <person name="Brown C.T."/>
            <person name="Hug L.A."/>
            <person name="Sharon I."/>
            <person name="Castelle C.J."/>
            <person name="Probst A.J."/>
            <person name="Thomas B.C."/>
            <person name="Singh A."/>
            <person name="Wilkins M.J."/>
            <person name="Karaoz U."/>
            <person name="Brodie E.L."/>
            <person name="Williams K.H."/>
            <person name="Hubbard S.S."/>
            <person name="Banfield J.F."/>
        </authorList>
    </citation>
    <scope>NUCLEOTIDE SEQUENCE [LARGE SCALE GENOMIC DNA]</scope>
</reference>
<dbReference type="PRINTS" id="PR00139">
    <property type="entry name" value="ASNGLNASE"/>
</dbReference>
<dbReference type="STRING" id="1801774.A3A05_01340"/>
<name>A0A1F6WXI8_9BACT</name>
<sequence length="171" mass="19297">MSKKEKIEIIMTGGTIDSSWNGIKDTAIVNAHSIIPGYFKKLIIYPEIKFTEICMKDSREINQEDIKNILKKIEKSKANKVLITHGTYTMPDTAKFLEANLKRKDQTIVFTGSMVPLEGVYPTDAGFNLGFAISKVQELKPGFYICMNGETFSPQEVVKNLGEGKFYSIFR</sequence>
<feature type="domain" description="L-asparaginase N-terminal" evidence="2">
    <location>
        <begin position="6"/>
        <end position="160"/>
    </location>
</feature>
<evidence type="ECO:0000256" key="1">
    <source>
        <dbReference type="PIRSR" id="PIRSR001220-1"/>
    </source>
</evidence>
<feature type="active site" description="O-isoaspartyl threonine intermediate" evidence="1">
    <location>
        <position position="15"/>
    </location>
</feature>
<dbReference type="InterPro" id="IPR027474">
    <property type="entry name" value="L-asparaginase_N"/>
</dbReference>